<name>A0A9N9KI53_9GLOM</name>
<evidence type="ECO:0000313" key="1">
    <source>
        <dbReference type="EMBL" id="CAG8836670.1"/>
    </source>
</evidence>
<reference evidence="1" key="1">
    <citation type="submission" date="2021-06" db="EMBL/GenBank/DDBJ databases">
        <authorList>
            <person name="Kallberg Y."/>
            <person name="Tangrot J."/>
            <person name="Rosling A."/>
        </authorList>
    </citation>
    <scope>NUCLEOTIDE SEQUENCE</scope>
    <source>
        <strain evidence="1">FL966</strain>
    </source>
</reference>
<gene>
    <name evidence="1" type="ORF">CPELLU_LOCUS21427</name>
</gene>
<sequence>PKIQRKVPKLLLDLMNECLDAKQENRPDARILVDKLKQYRQYITNKDKLHEQVEEIEEIENSQTYKYNPRELSYQTHKQAIYTSRHLNFHKLPEPVNA</sequence>
<dbReference type="EMBL" id="CAJVQA010079261">
    <property type="protein sequence ID" value="CAG8836670.1"/>
    <property type="molecule type" value="Genomic_DNA"/>
</dbReference>
<feature type="non-terminal residue" evidence="1">
    <location>
        <position position="98"/>
    </location>
</feature>
<proteinExistence type="predicted"/>
<dbReference type="Gene3D" id="1.10.510.10">
    <property type="entry name" value="Transferase(Phosphotransferase) domain 1"/>
    <property type="match status" value="1"/>
</dbReference>
<evidence type="ECO:0000313" key="2">
    <source>
        <dbReference type="Proteomes" id="UP000789759"/>
    </source>
</evidence>
<dbReference type="Proteomes" id="UP000789759">
    <property type="component" value="Unassembled WGS sequence"/>
</dbReference>
<protein>
    <submittedName>
        <fullName evidence="1">22353_t:CDS:1</fullName>
    </submittedName>
</protein>
<accession>A0A9N9KI53</accession>
<keyword evidence="2" id="KW-1185">Reference proteome</keyword>
<comment type="caution">
    <text evidence="1">The sequence shown here is derived from an EMBL/GenBank/DDBJ whole genome shotgun (WGS) entry which is preliminary data.</text>
</comment>
<dbReference type="OrthoDB" id="2353923at2759"/>
<dbReference type="AlphaFoldDB" id="A0A9N9KI53"/>
<feature type="non-terminal residue" evidence="1">
    <location>
        <position position="1"/>
    </location>
</feature>
<organism evidence="1 2">
    <name type="scientific">Cetraspora pellucida</name>
    <dbReference type="NCBI Taxonomy" id="1433469"/>
    <lineage>
        <taxon>Eukaryota</taxon>
        <taxon>Fungi</taxon>
        <taxon>Fungi incertae sedis</taxon>
        <taxon>Mucoromycota</taxon>
        <taxon>Glomeromycotina</taxon>
        <taxon>Glomeromycetes</taxon>
        <taxon>Diversisporales</taxon>
        <taxon>Gigasporaceae</taxon>
        <taxon>Cetraspora</taxon>
    </lineage>
</organism>